<dbReference type="EMBL" id="AAMLUT010000010">
    <property type="protein sequence ID" value="EDI6665685.1"/>
    <property type="molecule type" value="Genomic_DNA"/>
</dbReference>
<evidence type="ECO:0000313" key="22">
    <source>
        <dbReference type="EMBL" id="MLP87475.1"/>
    </source>
</evidence>
<dbReference type="Proteomes" id="UP000885385">
    <property type="component" value="Unassembled WGS sequence"/>
</dbReference>
<dbReference type="InterPro" id="IPR005119">
    <property type="entry name" value="LysR_subst-bd"/>
</dbReference>
<dbReference type="EMBL" id="AAIKGB010000031">
    <property type="protein sequence ID" value="ECF1545919.1"/>
    <property type="molecule type" value="Genomic_DNA"/>
</dbReference>
<evidence type="ECO:0000256" key="4">
    <source>
        <dbReference type="ARBA" id="ARBA00023159"/>
    </source>
</evidence>
<evidence type="ECO:0000256" key="5">
    <source>
        <dbReference type="ARBA" id="ARBA00023163"/>
    </source>
</evidence>
<evidence type="ECO:0000313" key="18">
    <source>
        <dbReference type="EMBL" id="HAB0970386.1"/>
    </source>
</evidence>
<evidence type="ECO:0000256" key="3">
    <source>
        <dbReference type="ARBA" id="ARBA00023125"/>
    </source>
</evidence>
<dbReference type="EMBL" id="AAHDPU010000001">
    <property type="protein sequence ID" value="EBU9270557.1"/>
    <property type="molecule type" value="Genomic_DNA"/>
</dbReference>
<dbReference type="Proteomes" id="UP000839909">
    <property type="component" value="Unassembled WGS sequence"/>
</dbReference>
<evidence type="ECO:0000256" key="2">
    <source>
        <dbReference type="ARBA" id="ARBA00023015"/>
    </source>
</evidence>
<evidence type="ECO:0000313" key="17">
    <source>
        <dbReference type="EMBL" id="EDI6665685.1"/>
    </source>
</evidence>
<keyword evidence="4" id="KW-0010">Activator</keyword>
<dbReference type="SMR" id="A0A0D6H2E5"/>
<evidence type="ECO:0000313" key="24">
    <source>
        <dbReference type="Proteomes" id="UP000054461"/>
    </source>
</evidence>
<keyword evidence="2" id="KW-0805">Transcription regulation</keyword>
<dbReference type="EMBL" id="AAKRET010000005">
    <property type="protein sequence ID" value="ECU8353287.1"/>
    <property type="molecule type" value="Genomic_DNA"/>
</dbReference>
<evidence type="ECO:0000313" key="8">
    <source>
        <dbReference type="EMBL" id="EBU9270557.1"/>
    </source>
</evidence>
<accession>A0A0M2IYH6</accession>
<evidence type="ECO:0000259" key="6">
    <source>
        <dbReference type="PROSITE" id="PS50931"/>
    </source>
</evidence>
<proteinExistence type="inferred from homology"/>
<dbReference type="EMBL" id="AALDNI010000074">
    <property type="protein sequence ID" value="ECY5344032.1"/>
    <property type="molecule type" value="Genomic_DNA"/>
</dbReference>
<evidence type="ECO:0000313" key="7">
    <source>
        <dbReference type="EMBL" id="AKH06356.1"/>
    </source>
</evidence>
<dbReference type="PANTHER" id="PTHR30293">
    <property type="entry name" value="TRANSCRIPTIONAL REGULATORY PROTEIN NAC-RELATED"/>
    <property type="match status" value="1"/>
</dbReference>
<evidence type="ECO:0000256" key="1">
    <source>
        <dbReference type="ARBA" id="ARBA00009437"/>
    </source>
</evidence>
<evidence type="ECO:0000313" key="14">
    <source>
        <dbReference type="EMBL" id="ECU8353287.1"/>
    </source>
</evidence>
<sequence length="308" mass="33403">MELRQLRYFVRIIETGSMGSAAQDLDIGVSALSQQMSRLENELAIRLLQRTSRGVTPTNAGLAFYSQAQLALRHADDAILAAREARLSGHVSVGMAPSTASILGIPFIHAMQENYADVRLHVVESLSGNLERMINTRQIDLAIVFQKDKILRWSARPILEEQLFLIGSHALLAALPDNPITPEQLAGIPLIMPSQGHGLRGRLDAVCQEHALNVEIVAEIDGLALLMRAVRDGLGATLQPGAAISHLDNDALRVIGVHNPVLSRPNFLVSLSDDELTPAGLAARVVLTKVMRQLVDAGEWPGATLYAY</sequence>
<evidence type="ECO:0000313" key="23">
    <source>
        <dbReference type="Proteomes" id="UP000034636"/>
    </source>
</evidence>
<dbReference type="PATRIC" id="fig|59201.158.peg.787"/>
<reference evidence="7 23" key="2">
    <citation type="journal article" date="2015" name="Genome Announc.">
        <title>Complete Genome Sequencing of a Multidrug-Resistant and Human-Invasive Salmonella enterica Serovar Typhimurium Strain of the Emerging Sequence Type 213 Genotype.</title>
        <authorList>
            <person name="Calva E."/>
            <person name="Silva C."/>
            <person name="Zaidi M.B."/>
            <person name="Sanchez-Flores A."/>
            <person name="Estrada K."/>
            <person name="Silva G.G."/>
            <person name="Soto-Jimenez L.M."/>
            <person name="Wiesner M."/>
            <person name="Fernandez-Mora M."/>
            <person name="Edwards R.A."/>
            <person name="Vinuesa P."/>
        </authorList>
    </citation>
    <scope>NUCLEOTIDE SEQUENCE [LARGE SCALE GENOMIC DNA]</scope>
    <source>
        <strain evidence="7 23">YU39</strain>
    </source>
</reference>
<dbReference type="eggNOG" id="COG0583">
    <property type="taxonomic scope" value="Bacteria"/>
</dbReference>
<reference evidence="17" key="4">
    <citation type="submission" date="2018-07" db="EMBL/GenBank/DDBJ databases">
        <authorList>
            <consortium name="PulseNet: The National Subtyping Network for Foodborne Disease Surveillance"/>
            <person name="Tarr C.L."/>
            <person name="Trees E."/>
            <person name="Katz L.S."/>
            <person name="Carleton-Romer H.A."/>
            <person name="Stroika S."/>
            <person name="Kucerova Z."/>
            <person name="Roache K.F."/>
            <person name="Sabol A.L."/>
            <person name="Besser J."/>
            <person name="Gerner-Smidt P."/>
        </authorList>
    </citation>
    <scope>NUCLEOTIDE SEQUENCE [LARGE SCALE GENOMIC DNA]</scope>
    <source>
        <strain evidence="14">PNUSAS008736</strain>
        <strain evidence="17">PNUSAS016739</strain>
    </source>
</reference>
<dbReference type="Pfam" id="PF03466">
    <property type="entry name" value="LysR_substrate"/>
    <property type="match status" value="1"/>
</dbReference>
<evidence type="ECO:0000313" key="11">
    <source>
        <dbReference type="EMBL" id="EBY1703742.1"/>
    </source>
</evidence>
<reference evidence="19" key="3">
    <citation type="journal article" date="2018" name="Genome Biol.">
        <title>SKESA: strategic k-mer extension for scrupulous assemblies.</title>
        <authorList>
            <person name="Souvorov A."/>
            <person name="Agarwala R."/>
            <person name="Lipman D.J."/>
        </authorList>
    </citation>
    <scope>NUCLEOTIDE SEQUENCE</scope>
    <source>
        <strain evidence="19">Salmonella enterica</strain>
    </source>
</reference>
<dbReference type="GO" id="GO:0003677">
    <property type="term" value="F:DNA binding"/>
    <property type="evidence" value="ECO:0007669"/>
    <property type="project" value="UniProtKB-KW"/>
</dbReference>
<dbReference type="SUPFAM" id="SSF46785">
    <property type="entry name" value="Winged helix' DNA-binding domain"/>
    <property type="match status" value="1"/>
</dbReference>
<dbReference type="EMBL" id="AAHNIA010000037">
    <property type="protein sequence ID" value="EBY1703742.1"/>
    <property type="molecule type" value="Genomic_DNA"/>
</dbReference>
<keyword evidence="5" id="KW-0804">Transcription</keyword>
<dbReference type="GO" id="GO:0003700">
    <property type="term" value="F:DNA-binding transcription factor activity"/>
    <property type="evidence" value="ECO:0007669"/>
    <property type="project" value="InterPro"/>
</dbReference>
<dbReference type="EMBL" id="RSUA01000078">
    <property type="protein sequence ID" value="MIT52059.1"/>
    <property type="molecule type" value="Genomic_DNA"/>
</dbReference>
<evidence type="ECO:0000313" key="21">
    <source>
        <dbReference type="EMBL" id="MIT52059.1"/>
    </source>
</evidence>
<dbReference type="EMBL" id="AAKUOT010000055">
    <property type="protein sequence ID" value="ECV8763252.1"/>
    <property type="molecule type" value="Genomic_DNA"/>
</dbReference>
<dbReference type="Proteomes" id="UP000054461">
    <property type="component" value="Unassembled WGS sequence"/>
</dbReference>
<dbReference type="Proteomes" id="UP000839911">
    <property type="component" value="Unassembled WGS sequence"/>
</dbReference>
<organism evidence="19">
    <name type="scientific">Salmonella typhimurium</name>
    <dbReference type="NCBI Taxonomy" id="90371"/>
    <lineage>
        <taxon>Bacteria</taxon>
        <taxon>Pseudomonadati</taxon>
        <taxon>Pseudomonadota</taxon>
        <taxon>Gammaproteobacteria</taxon>
        <taxon>Enterobacterales</taxon>
        <taxon>Enterobacteriaceae</taxon>
        <taxon>Salmonella</taxon>
    </lineage>
</organism>
<name>A0A0D6H2E5_SALTM</name>
<keyword evidence="3 7" id="KW-0238">DNA-binding</keyword>
<dbReference type="PANTHER" id="PTHR30293:SF0">
    <property type="entry name" value="NITROGEN ASSIMILATION REGULATORY PROTEIN NAC"/>
    <property type="match status" value="1"/>
</dbReference>
<evidence type="ECO:0000313" key="13">
    <source>
        <dbReference type="EMBL" id="ECF1545919.1"/>
    </source>
</evidence>
<accession>A0A0D6H2E5</accession>
<dbReference type="InterPro" id="IPR036388">
    <property type="entry name" value="WH-like_DNA-bd_sf"/>
</dbReference>
<dbReference type="Proteomes" id="UP000839616">
    <property type="component" value="Unassembled WGS sequence"/>
</dbReference>
<dbReference type="InterPro" id="IPR036390">
    <property type="entry name" value="WH_DNA-bd_sf"/>
</dbReference>
<accession>A0A0F7J750</accession>
<dbReference type="Proteomes" id="UP000839908">
    <property type="component" value="Unassembled WGS sequence"/>
</dbReference>
<dbReference type="AlphaFoldDB" id="A0A0D6H2E5"/>
<dbReference type="Proteomes" id="UP000839905">
    <property type="component" value="Unassembled WGS sequence"/>
</dbReference>
<dbReference type="KEGG" id="seni:CY43_03750"/>
<evidence type="ECO:0000313" key="25">
    <source>
        <dbReference type="Proteomes" id="UP000338496"/>
    </source>
</evidence>
<dbReference type="EMBL" id="RVDJ01000023">
    <property type="protein sequence ID" value="MLP87475.1"/>
    <property type="molecule type" value="Genomic_DNA"/>
</dbReference>
<dbReference type="Proteomes" id="UP000885258">
    <property type="component" value="Unassembled WGS sequence"/>
</dbReference>
<dbReference type="Proteomes" id="UP000839595">
    <property type="component" value="Unassembled WGS sequence"/>
</dbReference>
<evidence type="ECO:0000313" key="19">
    <source>
        <dbReference type="EMBL" id="HAB2128921.1"/>
    </source>
</evidence>
<evidence type="ECO:0000313" key="15">
    <source>
        <dbReference type="EMBL" id="ECV8763252.1"/>
    </source>
</evidence>
<dbReference type="Proteomes" id="UP000839617">
    <property type="component" value="Unassembled WGS sequence"/>
</dbReference>
<dbReference type="PROSITE" id="PS50931">
    <property type="entry name" value="HTH_LYSR"/>
    <property type="match status" value="1"/>
</dbReference>
<dbReference type="Proteomes" id="UP000839907">
    <property type="component" value="Unassembled WGS sequence"/>
</dbReference>
<evidence type="ECO:0000313" key="12">
    <source>
        <dbReference type="EMBL" id="ECE0295540.1"/>
    </source>
</evidence>
<dbReference type="EMBL" id="AAIGQE010000006">
    <property type="protein sequence ID" value="ECE0295540.1"/>
    <property type="molecule type" value="Genomic_DNA"/>
</dbReference>
<reference evidence="19" key="7">
    <citation type="submission" date="2019-10" db="EMBL/GenBank/DDBJ databases">
        <authorList>
            <consortium name="NCBI Pathogen Detection Project"/>
        </authorList>
    </citation>
    <scope>NUCLEOTIDE SEQUENCE</scope>
    <source>
        <strain evidence="19">Salmonella enterica</strain>
    </source>
</reference>
<dbReference type="RefSeq" id="WP_000423363.1">
    <property type="nucleotide sequence ID" value="NZ_AP023291.1"/>
</dbReference>
<dbReference type="Gene3D" id="1.10.10.10">
    <property type="entry name" value="Winged helix-like DNA-binding domain superfamily/Winged helix DNA-binding domain"/>
    <property type="match status" value="1"/>
</dbReference>
<evidence type="ECO:0000313" key="9">
    <source>
        <dbReference type="EMBL" id="EBW3630000.1"/>
    </source>
</evidence>
<dbReference type="EMBL" id="CP011428">
    <property type="protein sequence ID" value="AKH06356.1"/>
    <property type="molecule type" value="Genomic_DNA"/>
</dbReference>
<dbReference type="EMBL" id="JYVU01000019">
    <property type="protein sequence ID" value="KTZ13467.1"/>
    <property type="molecule type" value="Genomic_DNA"/>
</dbReference>
<evidence type="ECO:0000313" key="10">
    <source>
        <dbReference type="EMBL" id="EBW5464607.1"/>
    </source>
</evidence>
<dbReference type="FunFam" id="1.10.10.10:FF:000001">
    <property type="entry name" value="LysR family transcriptional regulator"/>
    <property type="match status" value="1"/>
</dbReference>
<protein>
    <submittedName>
        <fullName evidence="7">DNA-binding transcriptional regulator OxyR</fullName>
    </submittedName>
    <submittedName>
        <fullName evidence="19 20">LysR family transcriptional regulator</fullName>
    </submittedName>
</protein>
<dbReference type="EMBL" id="DAAFZF010000040">
    <property type="protein sequence ID" value="HAB2128921.1"/>
    <property type="molecule type" value="Genomic_DNA"/>
</dbReference>
<dbReference type="Proteomes" id="UP000034636">
    <property type="component" value="Chromosome"/>
</dbReference>
<dbReference type="Proteomes" id="UP000839581">
    <property type="component" value="Unassembled WGS sequence"/>
</dbReference>
<evidence type="ECO:0000313" key="20">
    <source>
        <dbReference type="EMBL" id="KTZ13467.1"/>
    </source>
</evidence>
<reference evidence="20 24" key="1">
    <citation type="submission" date="2014-09" db="EMBL/GenBank/DDBJ databases">
        <title>Salmonella Genotype and Phenotype Association.</title>
        <authorList>
            <person name="Chen Y."/>
            <person name="Folster J."/>
            <person name="Ayers S."/>
            <person name="Kabera C."/>
            <person name="Li C."/>
            <person name="Mukherjee S."/>
            <person name="Lam C."/>
            <person name="Zhao S."/>
            <person name="McDermott P."/>
        </authorList>
    </citation>
    <scope>NUCLEOTIDE SEQUENCE [LARGE SCALE GENOMIC DNA]</scope>
    <source>
        <strain evidence="20 24">CVM N32045</strain>
    </source>
</reference>
<dbReference type="EMBL" id="AAHIDF010000024">
    <property type="protein sequence ID" value="EBW3630000.1"/>
    <property type="molecule type" value="Genomic_DNA"/>
</dbReference>
<dbReference type="Pfam" id="PF00126">
    <property type="entry name" value="HTH_1"/>
    <property type="match status" value="1"/>
</dbReference>
<reference evidence="12 25" key="5">
    <citation type="submission" date="2018-07" db="EMBL/GenBank/DDBJ databases">
        <authorList>
            <consortium name="GenomeTrakr network: Whole genome sequencing for foodborne pathogen traceback"/>
        </authorList>
    </citation>
    <scope>NUCLEOTIDE SEQUENCE [LARGE SCALE GENOMIC DNA]</scope>
    <source>
        <strain evidence="12 25">VA_WGS-00080</strain>
    </source>
</reference>
<dbReference type="Gene3D" id="3.40.190.290">
    <property type="match status" value="1"/>
</dbReference>
<reference evidence="11" key="6">
    <citation type="submission" date="2018-07" db="EMBL/GenBank/DDBJ databases">
        <authorList>
            <person name="Ashton P.M."/>
            <person name="Dallman T."/>
            <person name="Nair S."/>
            <person name="De Pinna E."/>
            <person name="Peters T."/>
            <person name="Grant K."/>
        </authorList>
    </citation>
    <scope>NUCLEOTIDE SEQUENCE [LARGE SCALE GENOMIC DNA]</scope>
    <source>
        <strain evidence="9">231108</strain>
        <strain evidence="13">265852</strain>
        <strain evidence="21">29290</strain>
        <strain evidence="11">356083</strain>
        <strain evidence="10">422529</strain>
        <strain evidence="22">425567</strain>
        <strain evidence="16">43916</strain>
        <strain evidence="8">488670</strain>
        <strain evidence="15">86846</strain>
    </source>
</reference>
<dbReference type="Proteomes" id="UP000338496">
    <property type="component" value="Unassembled WGS sequence"/>
</dbReference>
<feature type="domain" description="HTH lysR-type" evidence="6">
    <location>
        <begin position="1"/>
        <end position="58"/>
    </location>
</feature>
<dbReference type="GO" id="GO:2000142">
    <property type="term" value="P:regulation of DNA-templated transcription initiation"/>
    <property type="evidence" value="ECO:0007669"/>
    <property type="project" value="TreeGrafter"/>
</dbReference>
<dbReference type="OMA" id="WEISELP"/>
<dbReference type="EMBL" id="DAAFPQ010000004">
    <property type="protein sequence ID" value="HAB0970386.1"/>
    <property type="molecule type" value="Genomic_DNA"/>
</dbReference>
<comment type="similarity">
    <text evidence="1">Belongs to the LysR transcriptional regulatory family.</text>
</comment>
<dbReference type="EMBL" id="AAHIPE010000025">
    <property type="protein sequence ID" value="EBW5464607.1"/>
    <property type="molecule type" value="Genomic_DNA"/>
</dbReference>
<evidence type="ECO:0000313" key="16">
    <source>
        <dbReference type="EMBL" id="ECY5344032.1"/>
    </source>
</evidence>
<dbReference type="SUPFAM" id="SSF53850">
    <property type="entry name" value="Periplasmic binding protein-like II"/>
    <property type="match status" value="1"/>
</dbReference>
<dbReference type="InterPro" id="IPR000847">
    <property type="entry name" value="LysR_HTH_N"/>
</dbReference>
<gene>
    <name evidence="19" type="primary">tcuR</name>
    <name evidence="7" type="synonym">oxyR_1</name>
    <name evidence="15" type="ORF">AAB27_20450</name>
    <name evidence="21" type="ORF">AU613_24770</name>
    <name evidence="16" type="ORF">AVC05_22765</name>
    <name evidence="14" type="ORF">B1P38_06700</name>
    <name evidence="12" type="ORF">CE70_10170</name>
    <name evidence="17" type="ORF">CFF59_10505</name>
    <name evidence="20" type="ORF">DD95_09065</name>
    <name evidence="8" type="ORF">DMO92_00305</name>
    <name evidence="9" type="ORF">DPF41_18205</name>
    <name evidence="10" type="ORF">DPS76_19550</name>
    <name evidence="22" type="ORF">DRM14_19530</name>
    <name evidence="11" type="ORF">DU071_17695</name>
    <name evidence="13" type="ORF">E0935_22110</name>
    <name evidence="18" type="ORF">GB466_07275</name>
    <name evidence="19" type="ORF">GBV60_22770</name>
    <name evidence="7" type="ORF">SE14_00777</name>
</gene>